<sequence length="134" mass="14582">VNGRGIEVSVYLSNISNSPAQHVKNTSCHLLGAALLLGLASAALAKRPNIILILTDDQGWNNTEVPMMPSRADTRSDFYLTPIFKRLADAGMTFSQAYAPHPVCSPSRHAIQFGMTPAKLKKTSNRAVNYPEPF</sequence>
<accession>A0A382JF04</accession>
<evidence type="ECO:0000259" key="2">
    <source>
        <dbReference type="Pfam" id="PF00884"/>
    </source>
</evidence>
<reference evidence="3" key="1">
    <citation type="submission" date="2018-05" db="EMBL/GenBank/DDBJ databases">
        <authorList>
            <person name="Lanie J.A."/>
            <person name="Ng W.-L."/>
            <person name="Kazmierczak K.M."/>
            <person name="Andrzejewski T.M."/>
            <person name="Davidsen T.M."/>
            <person name="Wayne K.J."/>
            <person name="Tettelin H."/>
            <person name="Glass J.I."/>
            <person name="Rusch D."/>
            <person name="Podicherti R."/>
            <person name="Tsui H.-C.T."/>
            <person name="Winkler M.E."/>
        </authorList>
    </citation>
    <scope>NUCLEOTIDE SEQUENCE</scope>
</reference>
<dbReference type="AlphaFoldDB" id="A0A382JF04"/>
<dbReference type="Pfam" id="PF00884">
    <property type="entry name" value="Sulfatase"/>
    <property type="match status" value="1"/>
</dbReference>
<dbReference type="GO" id="GO:0004065">
    <property type="term" value="F:arylsulfatase activity"/>
    <property type="evidence" value="ECO:0007669"/>
    <property type="project" value="TreeGrafter"/>
</dbReference>
<dbReference type="EMBL" id="UINC01073436">
    <property type="protein sequence ID" value="SVC09817.1"/>
    <property type="molecule type" value="Genomic_DNA"/>
</dbReference>
<dbReference type="Gene3D" id="3.40.720.10">
    <property type="entry name" value="Alkaline Phosphatase, subunit A"/>
    <property type="match status" value="1"/>
</dbReference>
<name>A0A382JF04_9ZZZZ</name>
<comment type="similarity">
    <text evidence="1">Belongs to the sulfatase family.</text>
</comment>
<dbReference type="InterPro" id="IPR017850">
    <property type="entry name" value="Alkaline_phosphatase_core_sf"/>
</dbReference>
<dbReference type="PANTHER" id="PTHR42693:SF33">
    <property type="entry name" value="ARYLSULFATASE"/>
    <property type="match status" value="1"/>
</dbReference>
<proteinExistence type="inferred from homology"/>
<protein>
    <recommendedName>
        <fullName evidence="2">Sulfatase N-terminal domain-containing protein</fullName>
    </recommendedName>
</protein>
<dbReference type="InterPro" id="IPR000917">
    <property type="entry name" value="Sulfatase_N"/>
</dbReference>
<feature type="domain" description="Sulfatase N-terminal" evidence="2">
    <location>
        <begin position="48"/>
        <end position="121"/>
    </location>
</feature>
<gene>
    <name evidence="3" type="ORF">METZ01_LOCUS262671</name>
</gene>
<dbReference type="PANTHER" id="PTHR42693">
    <property type="entry name" value="ARYLSULFATASE FAMILY MEMBER"/>
    <property type="match status" value="1"/>
</dbReference>
<feature type="non-terminal residue" evidence="3">
    <location>
        <position position="134"/>
    </location>
</feature>
<organism evidence="3">
    <name type="scientific">marine metagenome</name>
    <dbReference type="NCBI Taxonomy" id="408172"/>
    <lineage>
        <taxon>unclassified sequences</taxon>
        <taxon>metagenomes</taxon>
        <taxon>ecological metagenomes</taxon>
    </lineage>
</organism>
<dbReference type="SUPFAM" id="SSF53649">
    <property type="entry name" value="Alkaline phosphatase-like"/>
    <property type="match status" value="1"/>
</dbReference>
<dbReference type="InterPro" id="IPR050738">
    <property type="entry name" value="Sulfatase"/>
</dbReference>
<evidence type="ECO:0000256" key="1">
    <source>
        <dbReference type="ARBA" id="ARBA00008779"/>
    </source>
</evidence>
<feature type="non-terminal residue" evidence="3">
    <location>
        <position position="1"/>
    </location>
</feature>
<evidence type="ECO:0000313" key="3">
    <source>
        <dbReference type="EMBL" id="SVC09817.1"/>
    </source>
</evidence>